<accession>A0ABS0BUV2</accession>
<reference evidence="7 8" key="1">
    <citation type="submission" date="2020-06" db="EMBL/GenBank/DDBJ databases">
        <authorList>
            <person name="Scott K."/>
        </authorList>
    </citation>
    <scope>NUCLEOTIDE SEQUENCE [LARGE SCALE GENOMIC DNA]</scope>
    <source>
        <strain evidence="7 8">HH1</strain>
    </source>
</reference>
<dbReference type="EMBL" id="JACBGI020000005">
    <property type="protein sequence ID" value="MBF6057613.1"/>
    <property type="molecule type" value="Genomic_DNA"/>
</dbReference>
<dbReference type="Proteomes" id="UP001193680">
    <property type="component" value="Unassembled WGS sequence"/>
</dbReference>
<keyword evidence="3 6" id="KW-0812">Transmembrane</keyword>
<evidence type="ECO:0000256" key="3">
    <source>
        <dbReference type="ARBA" id="ARBA00022692"/>
    </source>
</evidence>
<evidence type="ECO:0000256" key="5">
    <source>
        <dbReference type="ARBA" id="ARBA00023136"/>
    </source>
</evidence>
<feature type="transmembrane region" description="Helical" evidence="6">
    <location>
        <begin position="154"/>
        <end position="174"/>
    </location>
</feature>
<comment type="caution">
    <text evidence="7">The sequence shown here is derived from an EMBL/GenBank/DDBJ whole genome shotgun (WGS) entry which is preliminary data.</text>
</comment>
<feature type="transmembrane region" description="Helical" evidence="6">
    <location>
        <begin position="401"/>
        <end position="420"/>
    </location>
</feature>
<keyword evidence="8" id="KW-1185">Reference proteome</keyword>
<dbReference type="InterPro" id="IPR050367">
    <property type="entry name" value="APC_superfamily"/>
</dbReference>
<gene>
    <name evidence="7" type="ORF">H8792_004595</name>
</gene>
<dbReference type="Gene3D" id="1.20.1740.10">
    <property type="entry name" value="Amino acid/polyamine transporter I"/>
    <property type="match status" value="1"/>
</dbReference>
<feature type="transmembrane region" description="Helical" evidence="6">
    <location>
        <begin position="272"/>
        <end position="294"/>
    </location>
</feature>
<organism evidence="7 8">
    <name type="scientific">Thiomicrorhabdus heinhorstiae</name>
    <dbReference type="NCBI Taxonomy" id="2748010"/>
    <lineage>
        <taxon>Bacteria</taxon>
        <taxon>Pseudomonadati</taxon>
        <taxon>Pseudomonadota</taxon>
        <taxon>Gammaproteobacteria</taxon>
        <taxon>Thiotrichales</taxon>
        <taxon>Piscirickettsiaceae</taxon>
        <taxon>Thiomicrorhabdus</taxon>
    </lineage>
</organism>
<feature type="transmembrane region" description="Helical" evidence="6">
    <location>
        <begin position="223"/>
        <end position="244"/>
    </location>
</feature>
<dbReference type="PANTHER" id="PTHR42770">
    <property type="entry name" value="AMINO ACID TRANSPORTER-RELATED"/>
    <property type="match status" value="1"/>
</dbReference>
<keyword evidence="5 6" id="KW-0472">Membrane</keyword>
<evidence type="ECO:0000256" key="6">
    <source>
        <dbReference type="SAM" id="Phobius"/>
    </source>
</evidence>
<dbReference type="InterPro" id="IPR002293">
    <property type="entry name" value="AA/rel_permease1"/>
</dbReference>
<evidence type="ECO:0000256" key="4">
    <source>
        <dbReference type="ARBA" id="ARBA00022989"/>
    </source>
</evidence>
<dbReference type="PANTHER" id="PTHR42770:SF11">
    <property type="entry name" value="INNER MEMBRANE TRANSPORT PROTEIN YBAT"/>
    <property type="match status" value="1"/>
</dbReference>
<feature type="transmembrane region" description="Helical" evidence="6">
    <location>
        <begin position="344"/>
        <end position="362"/>
    </location>
</feature>
<evidence type="ECO:0000313" key="8">
    <source>
        <dbReference type="Proteomes" id="UP001193680"/>
    </source>
</evidence>
<proteinExistence type="predicted"/>
<keyword evidence="4 6" id="KW-1133">Transmembrane helix</keyword>
<feature type="transmembrane region" description="Helical" evidence="6">
    <location>
        <begin position="93"/>
        <end position="118"/>
    </location>
</feature>
<dbReference type="PIRSF" id="PIRSF006060">
    <property type="entry name" value="AA_transporter"/>
    <property type="match status" value="1"/>
</dbReference>
<comment type="subcellular location">
    <subcellularLocation>
        <location evidence="1">Cell membrane</location>
        <topology evidence="1">Multi-pass membrane protein</topology>
    </subcellularLocation>
</comment>
<dbReference type="RefSeq" id="WP_185977756.1">
    <property type="nucleotide sequence ID" value="NZ_JACBGI020000005.1"/>
</dbReference>
<feature type="transmembrane region" description="Helical" evidence="6">
    <location>
        <begin position="38"/>
        <end position="62"/>
    </location>
</feature>
<feature type="transmembrane region" description="Helical" evidence="6">
    <location>
        <begin position="374"/>
        <end position="395"/>
    </location>
</feature>
<evidence type="ECO:0000256" key="1">
    <source>
        <dbReference type="ARBA" id="ARBA00004651"/>
    </source>
</evidence>
<protein>
    <submittedName>
        <fullName evidence="7">Amino acid permease</fullName>
    </submittedName>
</protein>
<sequence length="432" mass="45984">MEPSSSPRTIGLIGAISIGIGGMVGGGIFAVLGEAISFAGGATPIAFGFAGIIALLTAYSYAKLSAHFQNRGGTVFFVDQAFQHNLLSGGLNLFLWLSYLVTIALYAKAFASYGATFFTSSSNYLLHVLISVSIVLPMLINLISSSFVSKSETIIVAVKLLLLLLIMILGAATVDSERLSPHNWKPGLEIFIAGMIIFVAFEGFELIANSAEEIKNPEKNLPLAFYLSVVGVLILYIGIAVIVVGSVPEKQLIAAQDYALALAAEPALGKEGFHLVAIAAVLATFSAINATLYGNARLGYLIAKEGELPEALDHEKRHIPMNGILTIAIISLLLANSIDLTEIAILGSAGFLLIFAVVNFSAYRLREQIGASALIPLIATLASLLALITLLIQTAQSNPTALVIFCGFVLASFGFEWLYGRSVRGHWFHRSY</sequence>
<dbReference type="Pfam" id="PF13520">
    <property type="entry name" value="AA_permease_2"/>
    <property type="match status" value="1"/>
</dbReference>
<name>A0ABS0BUV2_9GAMM</name>
<feature type="transmembrane region" description="Helical" evidence="6">
    <location>
        <begin position="190"/>
        <end position="211"/>
    </location>
</feature>
<feature type="transmembrane region" description="Helical" evidence="6">
    <location>
        <begin position="319"/>
        <end position="338"/>
    </location>
</feature>
<reference evidence="7 8" key="2">
    <citation type="submission" date="2020-11" db="EMBL/GenBank/DDBJ databases">
        <title>Sulfur oxidizing isolate from Hospital Hole Sinkhole.</title>
        <authorList>
            <person name="Scott K.M."/>
        </authorList>
    </citation>
    <scope>NUCLEOTIDE SEQUENCE [LARGE SCALE GENOMIC DNA]</scope>
    <source>
        <strain evidence="7 8">HH1</strain>
    </source>
</reference>
<feature type="transmembrane region" description="Helical" evidence="6">
    <location>
        <begin position="124"/>
        <end position="142"/>
    </location>
</feature>
<keyword evidence="2" id="KW-1003">Cell membrane</keyword>
<feature type="transmembrane region" description="Helical" evidence="6">
    <location>
        <begin position="12"/>
        <end position="32"/>
    </location>
</feature>
<evidence type="ECO:0000313" key="7">
    <source>
        <dbReference type="EMBL" id="MBF6057613.1"/>
    </source>
</evidence>
<evidence type="ECO:0000256" key="2">
    <source>
        <dbReference type="ARBA" id="ARBA00022475"/>
    </source>
</evidence>